<feature type="transmembrane region" description="Helical" evidence="1">
    <location>
        <begin position="21"/>
        <end position="40"/>
    </location>
</feature>
<keyword evidence="1" id="KW-0472">Membrane</keyword>
<dbReference type="InterPro" id="IPR013693">
    <property type="entry name" value="SpoIID/LytB_N"/>
</dbReference>
<gene>
    <name evidence="3" type="ORF">SYNTR_2143</name>
</gene>
<reference evidence="4" key="1">
    <citation type="journal article" date="2019" name="Microbiology">
        <title>Complete Genome Sequence of an Uncultured Bacterium of the Candidate Phylum Bipolaricaulota.</title>
        <authorList>
            <person name="Kadnikov V.V."/>
            <person name="Mardanov A.V."/>
            <person name="Beletsky A.V."/>
            <person name="Frank Y.A."/>
            <person name="Karnachuk O.V."/>
            <person name="Ravin N.V."/>
        </authorList>
    </citation>
    <scope>NUCLEOTIDE SEQUENCE [LARGE SCALE GENOMIC DNA]</scope>
</reference>
<evidence type="ECO:0000256" key="1">
    <source>
        <dbReference type="SAM" id="Phobius"/>
    </source>
</evidence>
<evidence type="ECO:0000313" key="3">
    <source>
        <dbReference type="EMBL" id="QGU00737.1"/>
    </source>
</evidence>
<dbReference type="AlphaFoldDB" id="A0A6I6DLR2"/>
<proteinExistence type="predicted"/>
<dbReference type="InterPro" id="IPR013486">
    <property type="entry name" value="SpoIID/LytB"/>
</dbReference>
<dbReference type="GO" id="GO:0030288">
    <property type="term" value="C:outer membrane-bounded periplasmic space"/>
    <property type="evidence" value="ECO:0007669"/>
    <property type="project" value="TreeGrafter"/>
</dbReference>
<dbReference type="InterPro" id="IPR051922">
    <property type="entry name" value="Bact_Sporulation_Assoc"/>
</dbReference>
<sequence>MKRTWHDSHVFFIFIIMRKKRNYLIIISVFLLITILTIVIKNNNQNLDYYIEGEPKITLYLHQENEVIELGLEEYLVGVIAAEMPASFELEALKAQAIAARTYTIRKIIEGREYPLNADLSDNINECQAYISLDEFKKRNPKNYSELQEKLIKAVYETKGEILMYQNNEVIDALYHSTCGGYTESAEDAWGNHVPYLKSIKCVYCEKSRHYETEQVFSNSEFNQIFNINDAQLKIDILEKSNSGRIKKMKINNQIIYGDRLRNLLSLPSTWLGIEINEHEVIINNRGYGHGVGMCQYGTNGMAKEGYSYEEILNKYYQNIDIIKISY</sequence>
<dbReference type="NCBIfam" id="TIGR02669">
    <property type="entry name" value="SpoIID_LytB"/>
    <property type="match status" value="1"/>
</dbReference>
<dbReference type="KEGG" id="salq:SYNTR_2143"/>
<dbReference type="EMBL" id="CP046457">
    <property type="protein sequence ID" value="QGU00737.1"/>
    <property type="molecule type" value="Genomic_DNA"/>
</dbReference>
<dbReference type="InterPro" id="IPR014225">
    <property type="entry name" value="Spore_II_D_firmicutes"/>
</dbReference>
<protein>
    <submittedName>
        <fullName evidence="3">Stage II sporulation protein D (SpoIID)</fullName>
    </submittedName>
</protein>
<accession>A0A6I6DLR2</accession>
<dbReference type="NCBIfam" id="TIGR02870">
    <property type="entry name" value="spore_II_D"/>
    <property type="match status" value="1"/>
</dbReference>
<keyword evidence="1" id="KW-1133">Transmembrane helix</keyword>
<evidence type="ECO:0000259" key="2">
    <source>
        <dbReference type="Pfam" id="PF08486"/>
    </source>
</evidence>
<feature type="domain" description="Sporulation stage II protein D amidase enhancer LytB N-terminal" evidence="2">
    <location>
        <begin position="62"/>
        <end position="165"/>
    </location>
</feature>
<dbReference type="Pfam" id="PF08486">
    <property type="entry name" value="SpoIID"/>
    <property type="match status" value="1"/>
</dbReference>
<evidence type="ECO:0000313" key="4">
    <source>
        <dbReference type="Proteomes" id="UP000426444"/>
    </source>
</evidence>
<keyword evidence="4" id="KW-1185">Reference proteome</keyword>
<name>A0A6I6DLR2_9FIRM</name>
<organism evidence="3 4">
    <name type="scientific">Candidatus Syntrophocurvum alkaliphilum</name>
    <dbReference type="NCBI Taxonomy" id="2293317"/>
    <lineage>
        <taxon>Bacteria</taxon>
        <taxon>Bacillati</taxon>
        <taxon>Bacillota</taxon>
        <taxon>Clostridia</taxon>
        <taxon>Eubacteriales</taxon>
        <taxon>Syntrophomonadaceae</taxon>
        <taxon>Candidatus Syntrophocurvum</taxon>
    </lineage>
</organism>
<dbReference type="OrthoDB" id="9794671at2"/>
<dbReference type="PANTHER" id="PTHR30032:SF4">
    <property type="entry name" value="AMIDASE ENHANCER"/>
    <property type="match status" value="1"/>
</dbReference>
<dbReference type="GO" id="GO:0030435">
    <property type="term" value="P:sporulation resulting in formation of a cellular spore"/>
    <property type="evidence" value="ECO:0007669"/>
    <property type="project" value="InterPro"/>
</dbReference>
<dbReference type="Proteomes" id="UP000426444">
    <property type="component" value="Chromosome"/>
</dbReference>
<keyword evidence="1" id="KW-0812">Transmembrane</keyword>
<dbReference type="PANTHER" id="PTHR30032">
    <property type="entry name" value="N-ACETYLMURAMOYL-L-ALANINE AMIDASE-RELATED"/>
    <property type="match status" value="1"/>
</dbReference>